<dbReference type="InterPro" id="IPR016039">
    <property type="entry name" value="Thiolase-like"/>
</dbReference>
<dbReference type="Proteomes" id="UP001582793">
    <property type="component" value="Unassembled WGS sequence"/>
</dbReference>
<dbReference type="CDD" id="cd00829">
    <property type="entry name" value="SCP-x_thiolase"/>
    <property type="match status" value="1"/>
</dbReference>
<accession>A0ABV5CWR7</accession>
<evidence type="ECO:0000259" key="1">
    <source>
        <dbReference type="Pfam" id="PF00108"/>
    </source>
</evidence>
<dbReference type="RefSeq" id="WP_364206433.1">
    <property type="nucleotide sequence ID" value="NZ_JBCGDC010000060.1"/>
</dbReference>
<feature type="domain" description="Thiolase C-terminal" evidence="2">
    <location>
        <begin position="255"/>
        <end position="384"/>
    </location>
</feature>
<dbReference type="Pfam" id="PF22691">
    <property type="entry name" value="Thiolase_C_1"/>
    <property type="match status" value="1"/>
</dbReference>
<dbReference type="Pfam" id="PF00108">
    <property type="entry name" value="Thiolase_N"/>
    <property type="match status" value="1"/>
</dbReference>
<organism evidence="3 4">
    <name type="scientific">Polymorphospora lycopeni</name>
    <dbReference type="NCBI Taxonomy" id="3140240"/>
    <lineage>
        <taxon>Bacteria</taxon>
        <taxon>Bacillati</taxon>
        <taxon>Actinomycetota</taxon>
        <taxon>Actinomycetes</taxon>
        <taxon>Micromonosporales</taxon>
        <taxon>Micromonosporaceae</taxon>
        <taxon>Polymorphospora</taxon>
    </lineage>
</organism>
<dbReference type="SUPFAM" id="SSF53901">
    <property type="entry name" value="Thiolase-like"/>
    <property type="match status" value="2"/>
</dbReference>
<gene>
    <name evidence="3" type="ORF">AAFH96_20515</name>
</gene>
<feature type="domain" description="Thiolase N-terminal" evidence="1">
    <location>
        <begin position="20"/>
        <end position="230"/>
    </location>
</feature>
<evidence type="ECO:0000259" key="2">
    <source>
        <dbReference type="Pfam" id="PF22691"/>
    </source>
</evidence>
<keyword evidence="4" id="KW-1185">Reference proteome</keyword>
<evidence type="ECO:0000313" key="3">
    <source>
        <dbReference type="EMBL" id="MFB6395476.1"/>
    </source>
</evidence>
<name>A0ABV5CWR7_9ACTN</name>
<proteinExistence type="predicted"/>
<comment type="caution">
    <text evidence="3">The sequence shown here is derived from an EMBL/GenBank/DDBJ whole genome shotgun (WGS) entry which is preliminary data.</text>
</comment>
<evidence type="ECO:0000313" key="4">
    <source>
        <dbReference type="Proteomes" id="UP001582793"/>
    </source>
</evidence>
<dbReference type="Gene3D" id="3.40.47.10">
    <property type="match status" value="1"/>
</dbReference>
<dbReference type="InterPro" id="IPR002155">
    <property type="entry name" value="Thiolase"/>
</dbReference>
<reference evidence="3 4" key="1">
    <citation type="submission" date="2024-04" db="EMBL/GenBank/DDBJ databases">
        <title>Polymorphospora sp. isolated from Baiyangdian Lake in Xiong'an New Area.</title>
        <authorList>
            <person name="Zhang X."/>
            <person name="Liu J."/>
        </authorList>
    </citation>
    <scope>NUCLEOTIDE SEQUENCE [LARGE SCALE GENOMIC DNA]</scope>
    <source>
        <strain evidence="3 4">2-325</strain>
    </source>
</reference>
<dbReference type="PIRSF" id="PIRSF000429">
    <property type="entry name" value="Ac-CoA_Ac_transf"/>
    <property type="match status" value="1"/>
</dbReference>
<dbReference type="InterPro" id="IPR020616">
    <property type="entry name" value="Thiolase_N"/>
</dbReference>
<sequence>MARGAAVVGIHEHPDRLSPSTSAMQLQAIAAAAALRDAGLKPSDVDGLFSALDGGLTSRLAMAEYLGLAPTVVDTTMVGGASFEFHVAHARSAILAGKCEVALITYGATNRSAAVRIGTGAPPSYGDDNPGENMEAPWGATLIANYAMVATRHMHEYGTTPAQLAEIAVATRHHAVRNPDAVAAMKALGFRHTGPLTVDDVLASPVVADPLRKLECCMVSDGAGAVVLASDRVAAATRKPPVWVLGSGEAVKYTTNGGDICRTAAARSGPIAFAEAGVTPADIDVAMIYDSFTVTVLTVLEDLGFCAKGEGGAYVEGGRLRFDRPGGPALNTDGGGLYSNHPGMRGLFLLIEATRQLRGESTAQVPGARLAVAHGNGGMLGSRHAGGTVILGSERP</sequence>
<protein>
    <submittedName>
        <fullName evidence="3">Thiolase</fullName>
    </submittedName>
</protein>
<dbReference type="EMBL" id="JBCGDC010000060">
    <property type="protein sequence ID" value="MFB6395476.1"/>
    <property type="molecule type" value="Genomic_DNA"/>
</dbReference>
<dbReference type="PANTHER" id="PTHR42870:SF1">
    <property type="entry name" value="NON-SPECIFIC LIPID-TRANSFER PROTEIN-LIKE 2"/>
    <property type="match status" value="1"/>
</dbReference>
<dbReference type="PANTHER" id="PTHR42870">
    <property type="entry name" value="ACETYL-COA C-ACETYLTRANSFERASE"/>
    <property type="match status" value="1"/>
</dbReference>
<dbReference type="InterPro" id="IPR055140">
    <property type="entry name" value="Thiolase_C_2"/>
</dbReference>